<dbReference type="InterPro" id="IPR000594">
    <property type="entry name" value="ThiF_NAD_FAD-bd"/>
</dbReference>
<accession>A0AAU7CF49</accession>
<dbReference type="EMBL" id="CP155447">
    <property type="protein sequence ID" value="XBH03820.1"/>
    <property type="molecule type" value="Genomic_DNA"/>
</dbReference>
<keyword evidence="3" id="KW-0808">Transferase</keyword>
<sequence>MADSPLTFLDEDSPDPDSVTNVDASPDLIIDDSDRYSRLRLIPWWRQERLAAARVLVVGAGALGNEVLKNLALLGVGTVYVIDLDDVEPSNLSRSVLFRTEDGGRGKAEVGAQRACEINPEVKIIPLKGDVITDLGLGLFADVDVVIGCLDNREARLWVNRQCWKVGTPWVDSGIQEIQGVVKVFVPPNSACYECAMTERDYQLLNLRYSCPLLRRDQIMEGKVPTAPTIASMMGALEVQEALKIIHGLPVAAGSAMVFNGVANQFYTTQLPFRADCLSHETYPEPVELPLKSTRPVSDLFEAARRTDLAGPLTLALERDLVVSIDCPRCGWQLEVHRPRTRVSQSESICPTCNEPAQPEIVSALAEDSPLVALSLARVGIPPYDIVRVDGVDESRFFLLAGDRGWLEPDAKDPGTHS</sequence>
<dbReference type="SUPFAM" id="SSF69572">
    <property type="entry name" value="Activating enzymes of the ubiquitin-like proteins"/>
    <property type="match status" value="1"/>
</dbReference>
<dbReference type="GO" id="GO:0004792">
    <property type="term" value="F:thiosulfate-cyanide sulfurtransferase activity"/>
    <property type="evidence" value="ECO:0007669"/>
    <property type="project" value="TreeGrafter"/>
</dbReference>
<dbReference type="AlphaFoldDB" id="A0AAU7CF49"/>
<gene>
    <name evidence="3" type="ORF">V5E97_36820</name>
</gene>
<dbReference type="InterPro" id="IPR035985">
    <property type="entry name" value="Ubiquitin-activating_enz"/>
</dbReference>
<dbReference type="Pfam" id="PF00899">
    <property type="entry name" value="ThiF"/>
    <property type="match status" value="1"/>
</dbReference>
<dbReference type="GO" id="GO:0008641">
    <property type="term" value="F:ubiquitin-like modifier activating enzyme activity"/>
    <property type="evidence" value="ECO:0007669"/>
    <property type="project" value="InterPro"/>
</dbReference>
<dbReference type="RefSeq" id="WP_406696561.1">
    <property type="nucleotide sequence ID" value="NZ_CP155447.1"/>
</dbReference>
<dbReference type="PANTHER" id="PTHR10953:SF102">
    <property type="entry name" value="ADENYLYLTRANSFERASE AND SULFURTRANSFERASE MOCS3"/>
    <property type="match status" value="1"/>
</dbReference>
<dbReference type="CDD" id="cd00757">
    <property type="entry name" value="ThiF_MoeB_HesA_family"/>
    <property type="match status" value="1"/>
</dbReference>
<evidence type="ECO:0000313" key="3">
    <source>
        <dbReference type="EMBL" id="XBH03820.1"/>
    </source>
</evidence>
<dbReference type="Gene3D" id="3.40.50.720">
    <property type="entry name" value="NAD(P)-binding Rossmann-like Domain"/>
    <property type="match status" value="1"/>
</dbReference>
<feature type="domain" description="THIF-type NAD/FAD binding fold" evidence="2">
    <location>
        <begin position="40"/>
        <end position="277"/>
    </location>
</feature>
<reference evidence="3" key="1">
    <citation type="submission" date="2024-05" db="EMBL/GenBank/DDBJ databases">
        <title>Planctomycetes of the genus Singulisphaera possess chitinolytic capabilities.</title>
        <authorList>
            <person name="Ivanova A."/>
        </authorList>
    </citation>
    <scope>NUCLEOTIDE SEQUENCE</scope>
    <source>
        <strain evidence="3">Ch08T</strain>
    </source>
</reference>
<protein>
    <submittedName>
        <fullName evidence="3">ThiF family adenylyltransferase</fullName>
    </submittedName>
</protein>
<proteinExistence type="predicted"/>
<dbReference type="GO" id="GO:0005737">
    <property type="term" value="C:cytoplasm"/>
    <property type="evidence" value="ECO:0007669"/>
    <property type="project" value="TreeGrafter"/>
</dbReference>
<keyword evidence="3" id="KW-0548">Nucleotidyltransferase</keyword>
<evidence type="ECO:0000259" key="2">
    <source>
        <dbReference type="Pfam" id="PF00899"/>
    </source>
</evidence>
<dbReference type="PANTHER" id="PTHR10953">
    <property type="entry name" value="UBIQUITIN-ACTIVATING ENZYME E1"/>
    <property type="match status" value="1"/>
</dbReference>
<dbReference type="GO" id="GO:0032446">
    <property type="term" value="P:protein modification by small protein conjugation"/>
    <property type="evidence" value="ECO:0007669"/>
    <property type="project" value="TreeGrafter"/>
</dbReference>
<name>A0AAU7CF49_9BACT</name>
<feature type="region of interest" description="Disordered" evidence="1">
    <location>
        <begin position="1"/>
        <end position="24"/>
    </location>
</feature>
<evidence type="ECO:0000256" key="1">
    <source>
        <dbReference type="SAM" id="MobiDB-lite"/>
    </source>
</evidence>
<dbReference type="GO" id="GO:0016779">
    <property type="term" value="F:nucleotidyltransferase activity"/>
    <property type="evidence" value="ECO:0007669"/>
    <property type="project" value="UniProtKB-KW"/>
</dbReference>
<organism evidence="3">
    <name type="scientific">Singulisphaera sp. Ch08</name>
    <dbReference type="NCBI Taxonomy" id="3120278"/>
    <lineage>
        <taxon>Bacteria</taxon>
        <taxon>Pseudomonadati</taxon>
        <taxon>Planctomycetota</taxon>
        <taxon>Planctomycetia</taxon>
        <taxon>Isosphaerales</taxon>
        <taxon>Isosphaeraceae</taxon>
        <taxon>Singulisphaera</taxon>
    </lineage>
</organism>
<dbReference type="InterPro" id="IPR045886">
    <property type="entry name" value="ThiF/MoeB/HesA"/>
</dbReference>